<dbReference type="EMBL" id="BMAO01004259">
    <property type="protein sequence ID" value="GFQ93485.1"/>
    <property type="molecule type" value="Genomic_DNA"/>
</dbReference>
<gene>
    <name evidence="2" type="primary">rdx_16</name>
    <name evidence="2" type="ORF">TNCT_165651</name>
</gene>
<dbReference type="SUPFAM" id="SSF54695">
    <property type="entry name" value="POZ domain"/>
    <property type="match status" value="2"/>
</dbReference>
<dbReference type="InterPro" id="IPR011333">
    <property type="entry name" value="SKP1/BTB/POZ_sf"/>
</dbReference>
<dbReference type="Gene3D" id="1.25.40.420">
    <property type="match status" value="1"/>
</dbReference>
<evidence type="ECO:0000313" key="2">
    <source>
        <dbReference type="EMBL" id="GFQ93485.1"/>
    </source>
</evidence>
<feature type="domain" description="BTB" evidence="1">
    <location>
        <begin position="162"/>
        <end position="236"/>
    </location>
</feature>
<dbReference type="InterPro" id="IPR000210">
    <property type="entry name" value="BTB/POZ_dom"/>
</dbReference>
<comment type="caution">
    <text evidence="2">The sequence shown here is derived from an EMBL/GenBank/DDBJ whole genome shotgun (WGS) entry which is preliminary data.</text>
</comment>
<reference evidence="2" key="1">
    <citation type="submission" date="2020-07" db="EMBL/GenBank/DDBJ databases">
        <title>Multicomponent nature underlies the extraordinary mechanical properties of spider dragline silk.</title>
        <authorList>
            <person name="Kono N."/>
            <person name="Nakamura H."/>
            <person name="Mori M."/>
            <person name="Yoshida Y."/>
            <person name="Ohtoshi R."/>
            <person name="Malay A.D."/>
            <person name="Moran D.A.P."/>
            <person name="Tomita M."/>
            <person name="Numata K."/>
            <person name="Arakawa K."/>
        </authorList>
    </citation>
    <scope>NUCLEOTIDE SEQUENCE</scope>
</reference>
<proteinExistence type="predicted"/>
<dbReference type="GO" id="GO:0030163">
    <property type="term" value="P:protein catabolic process"/>
    <property type="evidence" value="ECO:0007669"/>
    <property type="project" value="UniProtKB-ARBA"/>
</dbReference>
<dbReference type="InterPro" id="IPR002083">
    <property type="entry name" value="MATH/TRAF_dom"/>
</dbReference>
<organism evidence="2 3">
    <name type="scientific">Trichonephila clavata</name>
    <name type="common">Joro spider</name>
    <name type="synonym">Nephila clavata</name>
    <dbReference type="NCBI Taxonomy" id="2740835"/>
    <lineage>
        <taxon>Eukaryota</taxon>
        <taxon>Metazoa</taxon>
        <taxon>Ecdysozoa</taxon>
        <taxon>Arthropoda</taxon>
        <taxon>Chelicerata</taxon>
        <taxon>Arachnida</taxon>
        <taxon>Araneae</taxon>
        <taxon>Araneomorphae</taxon>
        <taxon>Entelegynae</taxon>
        <taxon>Araneoidea</taxon>
        <taxon>Nephilidae</taxon>
        <taxon>Trichonephila</taxon>
    </lineage>
</organism>
<protein>
    <submittedName>
        <fullName evidence="2">Protein roadkill</fullName>
    </submittedName>
</protein>
<dbReference type="AlphaFoldDB" id="A0A8X6L0Q6"/>
<evidence type="ECO:0000313" key="3">
    <source>
        <dbReference type="Proteomes" id="UP000887116"/>
    </source>
</evidence>
<feature type="domain" description="BTB" evidence="1">
    <location>
        <begin position="463"/>
        <end position="530"/>
    </location>
</feature>
<dbReference type="SMART" id="SM00225">
    <property type="entry name" value="BTB"/>
    <property type="match status" value="2"/>
</dbReference>
<dbReference type="PROSITE" id="PS50097">
    <property type="entry name" value="BTB"/>
    <property type="match status" value="2"/>
</dbReference>
<sequence length="636" mass="73361">MEVFKFVWKIDRYNFIPCYRGKVLESPEFHVKTFGSTFLKLYPKGDVLDSFDESLTVNLKYCTKFKHLTISCDVELVWEDVRTKYFIEVVYANTKWKCRVDKRSPIPYIDIENEKVLNNCNFFSPADLIVTICFYENISDSLHMTEELSEDLKKVYENRQFCDLILRSGTEEFHVHKAIIFARIPKLYAHLMQKNKTDSRNEDEKKVLTEATLDMEPSVLRVLLCYVYSGKVDSTASVMPTGLYEVAKSYEMVDLKEKLHTSPSQITARTCVKIDYNVFRWQFSNIYNLKLMQRVYSPAFSGGIVPCSDLKMECYIIRARAEDYPNIPSDLLSGKKKLMIFIHRLFKGDPIYVRFKITVEELPSFKYIAEHVFDTDDVWELPSFFLFNRQKVFLTVDLGDRCTYLKGFTLKCEYSISADESAFVEGTECTAASTENFVAQSNNVTNLSNDLASLYDIFLPKVSDIVFQINNVKFPVHKVVLAARSPVFARMFKHGELETVGGIINISDLDISILNLLLMYLYSGKTELLNYYSAVKLYGATNKYEVISLKKFCAEYLKEILSSGNVCDILILADMHCDTNLKKFAIDFISAHSDVILRLPEWKELIDSRTELASEVLQEITKTILTQRGQSEEPLS</sequence>
<accession>A0A8X6L0Q6</accession>
<dbReference type="Pfam" id="PF00651">
    <property type="entry name" value="BTB"/>
    <property type="match status" value="2"/>
</dbReference>
<evidence type="ECO:0000259" key="1">
    <source>
        <dbReference type="PROSITE" id="PS50097"/>
    </source>
</evidence>
<dbReference type="SUPFAM" id="SSF49599">
    <property type="entry name" value="TRAF domain-like"/>
    <property type="match status" value="1"/>
</dbReference>
<name>A0A8X6L0Q6_TRICU</name>
<dbReference type="CDD" id="cd00121">
    <property type="entry name" value="MATH"/>
    <property type="match status" value="1"/>
</dbReference>
<dbReference type="Proteomes" id="UP000887116">
    <property type="component" value="Unassembled WGS sequence"/>
</dbReference>
<dbReference type="PANTHER" id="PTHR24413">
    <property type="entry name" value="SPECKLE-TYPE POZ PROTEIN"/>
    <property type="match status" value="1"/>
</dbReference>
<dbReference type="OrthoDB" id="684045at2759"/>
<dbReference type="Gene3D" id="3.30.710.10">
    <property type="entry name" value="Potassium Channel Kv1.1, Chain A"/>
    <property type="match status" value="2"/>
</dbReference>
<keyword evidence="3" id="KW-1185">Reference proteome</keyword>